<evidence type="ECO:0000256" key="5">
    <source>
        <dbReference type="PIRSR" id="PIRSR602081-1"/>
    </source>
</evidence>
<dbReference type="Gene3D" id="1.10.579.10">
    <property type="entry name" value="DNA Cyclobutane Dipyrimidine Photolyase, subunit A, domain 3"/>
    <property type="match status" value="1"/>
</dbReference>
<comment type="caution">
    <text evidence="8">The sequence shown here is derived from an EMBL/GenBank/DDBJ whole genome shotgun (WGS) entry which is preliminary data.</text>
</comment>
<evidence type="ECO:0000256" key="6">
    <source>
        <dbReference type="RuleBase" id="RU004182"/>
    </source>
</evidence>
<feature type="domain" description="Photolyase/cryptochrome alpha/beta" evidence="7">
    <location>
        <begin position="4"/>
        <end position="134"/>
    </location>
</feature>
<keyword evidence="3 5" id="KW-0274">FAD</keyword>
<keyword evidence="2 5" id="KW-0285">Flavoprotein</keyword>
<name>A0A8J6UAT0_9FLAO</name>
<dbReference type="InterPro" id="IPR005101">
    <property type="entry name" value="Cryptochr/Photolyase_FAD-bd"/>
</dbReference>
<dbReference type="PANTHER" id="PTHR11455:SF9">
    <property type="entry name" value="CRYPTOCHROME CIRCADIAN CLOCK 5 ISOFORM X1"/>
    <property type="match status" value="1"/>
</dbReference>
<dbReference type="InterPro" id="IPR002081">
    <property type="entry name" value="Cryptochrome/DNA_photolyase_1"/>
</dbReference>
<dbReference type="InterPro" id="IPR014729">
    <property type="entry name" value="Rossmann-like_a/b/a_fold"/>
</dbReference>
<dbReference type="InterPro" id="IPR036134">
    <property type="entry name" value="Crypto/Photolyase_FAD-like_sf"/>
</dbReference>
<proteinExistence type="inferred from homology"/>
<dbReference type="GO" id="GO:0006950">
    <property type="term" value="P:response to stress"/>
    <property type="evidence" value="ECO:0007669"/>
    <property type="project" value="UniProtKB-ARBA"/>
</dbReference>
<comment type="cofactor">
    <cofactor evidence="1">
        <name>(6R)-5,10-methylene-5,6,7,8-tetrahydrofolate</name>
        <dbReference type="ChEBI" id="CHEBI:15636"/>
    </cofactor>
</comment>
<dbReference type="SUPFAM" id="SSF52425">
    <property type="entry name" value="Cryptochrome/photolyase, N-terminal domain"/>
    <property type="match status" value="1"/>
</dbReference>
<dbReference type="InterPro" id="IPR006050">
    <property type="entry name" value="DNA_photolyase_N"/>
</dbReference>
<accession>A0A8J6UAT0</accession>
<dbReference type="PRINTS" id="PR00147">
    <property type="entry name" value="DNAPHOTLYASE"/>
</dbReference>
<evidence type="ECO:0000259" key="7">
    <source>
        <dbReference type="PROSITE" id="PS51645"/>
    </source>
</evidence>
<dbReference type="GO" id="GO:0003904">
    <property type="term" value="F:deoxyribodipyrimidine photo-lyase activity"/>
    <property type="evidence" value="ECO:0007669"/>
    <property type="project" value="TreeGrafter"/>
</dbReference>
<dbReference type="Pfam" id="PF00875">
    <property type="entry name" value="DNA_photolyase"/>
    <property type="match status" value="1"/>
</dbReference>
<evidence type="ECO:0000256" key="1">
    <source>
        <dbReference type="ARBA" id="ARBA00001932"/>
    </source>
</evidence>
<sequence>MKQNLNVVWLKRDLRLEDNEAVANAIATNHRVLLLYVFEDFLLQDPHYSERHWNFVKQSLEDLNRSLYIYNSKVLAIYSSIENAIQSLQKNYHIQQVFSHQETGIASTYKRDMAFAEFCKTNDILWKEHINNGVQRGLHNRATWIEDWNYFMSIPEFKFQPKTKQLLVINEINTLELHFKTSQLKTSPNSHFQKGGTSMALKYMSSFFNKRYENYMFHISKPMEARTACSRLSPYIAWGNLSVKQVLNTAQATYTYSKHKRHLNAFTSRLRWQAHFIQKFEMEHDMEFRSVNKGYHNLYKAKNKDYHEAWKSGNTGFPLVDACMRCLKETGYLNFRMRAMVVSFFTHNLWQPWQDLSRYLASLFLDFEPGIHYPQIQMQAGETGINTLRIYNPLKNSIELDPDGTFIKQWVPELTHLDTSFVHNPNNMTYFDQQLFGFEIGKDYPSPIIDEQKTRKHASAILWNMKDNALVKQENYRILKHHTLNERTRMLKNK</sequence>
<reference evidence="8" key="1">
    <citation type="journal article" date="2013" name="Int. J. Syst. Evol. Microbiol.">
        <title>Aestuariibaculum suncheonense gen. nov., sp. nov., a marine bacterium of the family Flavobacteriaceae isolated from a tidal flat and emended descriptions of the genera Gaetbulibacter and Tamlana.</title>
        <authorList>
            <person name="Jeong S.H."/>
            <person name="Park M.S."/>
            <person name="Jin H.M."/>
            <person name="Lee K."/>
            <person name="Park W."/>
            <person name="Jeon C.O."/>
        </authorList>
    </citation>
    <scope>NUCLEOTIDE SEQUENCE</scope>
    <source>
        <strain evidence="8">SC17</strain>
    </source>
</reference>
<dbReference type="InterPro" id="IPR036155">
    <property type="entry name" value="Crypto/Photolyase_N_sf"/>
</dbReference>
<dbReference type="PANTHER" id="PTHR11455">
    <property type="entry name" value="CRYPTOCHROME"/>
    <property type="match status" value="1"/>
</dbReference>
<evidence type="ECO:0000256" key="2">
    <source>
        <dbReference type="ARBA" id="ARBA00022630"/>
    </source>
</evidence>
<protein>
    <submittedName>
        <fullName evidence="8">Deoxyribodipyrimidine photo-lyase</fullName>
    </submittedName>
</protein>
<dbReference type="PROSITE" id="PS00394">
    <property type="entry name" value="DNA_PHOTOLYASES_1_1"/>
    <property type="match status" value="1"/>
</dbReference>
<dbReference type="Proteomes" id="UP000602057">
    <property type="component" value="Unassembled WGS sequence"/>
</dbReference>
<dbReference type="GO" id="GO:0071949">
    <property type="term" value="F:FAD binding"/>
    <property type="evidence" value="ECO:0007669"/>
    <property type="project" value="TreeGrafter"/>
</dbReference>
<feature type="binding site" evidence="5">
    <location>
        <position position="266"/>
    </location>
    <ligand>
        <name>FAD</name>
        <dbReference type="ChEBI" id="CHEBI:57692"/>
    </ligand>
</feature>
<keyword evidence="4 6" id="KW-0157">Chromophore</keyword>
<dbReference type="Gene3D" id="3.40.50.620">
    <property type="entry name" value="HUPs"/>
    <property type="match status" value="1"/>
</dbReference>
<gene>
    <name evidence="8" type="ORF">ICJ84_07130</name>
</gene>
<evidence type="ECO:0000256" key="3">
    <source>
        <dbReference type="ARBA" id="ARBA00022827"/>
    </source>
</evidence>
<dbReference type="GO" id="GO:0003677">
    <property type="term" value="F:DNA binding"/>
    <property type="evidence" value="ECO:0007669"/>
    <property type="project" value="TreeGrafter"/>
</dbReference>
<feature type="binding site" evidence="5">
    <location>
        <position position="215"/>
    </location>
    <ligand>
        <name>FAD</name>
        <dbReference type="ChEBI" id="CHEBI:57692"/>
    </ligand>
</feature>
<organism evidence="8 9">
    <name type="scientific">Aestuariibaculum suncheonense</name>
    <dbReference type="NCBI Taxonomy" id="1028745"/>
    <lineage>
        <taxon>Bacteria</taxon>
        <taxon>Pseudomonadati</taxon>
        <taxon>Bacteroidota</taxon>
        <taxon>Flavobacteriia</taxon>
        <taxon>Flavobacteriales</taxon>
        <taxon>Flavobacteriaceae</taxon>
    </lineage>
</organism>
<dbReference type="PROSITE" id="PS51645">
    <property type="entry name" value="PHR_CRY_ALPHA_BETA"/>
    <property type="match status" value="1"/>
</dbReference>
<dbReference type="EMBL" id="JACVXC010000002">
    <property type="protein sequence ID" value="MBD0835200.1"/>
    <property type="molecule type" value="Genomic_DNA"/>
</dbReference>
<evidence type="ECO:0000313" key="8">
    <source>
        <dbReference type="EMBL" id="MBD0835200.1"/>
    </source>
</evidence>
<dbReference type="SUPFAM" id="SSF48173">
    <property type="entry name" value="Cryptochrome/photolyase FAD-binding domain"/>
    <property type="match status" value="1"/>
</dbReference>
<evidence type="ECO:0000256" key="4">
    <source>
        <dbReference type="ARBA" id="ARBA00022991"/>
    </source>
</evidence>
<dbReference type="Pfam" id="PF03441">
    <property type="entry name" value="FAD_binding_7"/>
    <property type="match status" value="1"/>
</dbReference>
<reference evidence="8" key="2">
    <citation type="submission" date="2020-09" db="EMBL/GenBank/DDBJ databases">
        <authorList>
            <person name="Wu Z."/>
        </authorList>
    </citation>
    <scope>NUCLEOTIDE SEQUENCE</scope>
    <source>
        <strain evidence="8">SC17</strain>
    </source>
</reference>
<dbReference type="AlphaFoldDB" id="A0A8J6UAT0"/>
<dbReference type="GO" id="GO:0006139">
    <property type="term" value="P:nucleobase-containing compound metabolic process"/>
    <property type="evidence" value="ECO:0007669"/>
    <property type="project" value="UniProtKB-ARBA"/>
</dbReference>
<dbReference type="InterPro" id="IPR018394">
    <property type="entry name" value="DNA_photolyase_1_CS_C"/>
</dbReference>
<dbReference type="GO" id="GO:0009416">
    <property type="term" value="P:response to light stimulus"/>
    <property type="evidence" value="ECO:0007669"/>
    <property type="project" value="TreeGrafter"/>
</dbReference>
<keyword evidence="9" id="KW-1185">Reference proteome</keyword>
<comment type="cofactor">
    <cofactor evidence="5">
        <name>FAD</name>
        <dbReference type="ChEBI" id="CHEBI:57692"/>
    </cofactor>
    <text evidence="5">Binds 1 FAD per subunit.</text>
</comment>
<comment type="similarity">
    <text evidence="6">Belongs to the DNA photolyase family.</text>
</comment>
<evidence type="ECO:0000313" key="9">
    <source>
        <dbReference type="Proteomes" id="UP000602057"/>
    </source>
</evidence>
<dbReference type="Gene3D" id="1.25.40.80">
    <property type="match status" value="1"/>
</dbReference>
<dbReference type="RefSeq" id="WP_188215685.1">
    <property type="nucleotide sequence ID" value="NZ_BAABGH010000010.1"/>
</dbReference>